<dbReference type="AlphaFoldDB" id="A0A2P2BVV3"/>
<dbReference type="InterPro" id="IPR050275">
    <property type="entry name" value="PGM_Phosphatase"/>
</dbReference>
<sequence length="193" mass="20702">MSDLQCAARLIIARHGAAEYETDRWSDAGGSLTSAGRAQAAELGSGLDRVSHVWTSARARAVQTAEIAARHQSVAVTTREGLREFDCGDFAGSPMSHDPFLATYQQWLDGSLDVRLPGAETGREIVERMRLTLTEIADGHRGETVLVVSHGGVVRLALPVLARLDGVVPSPLANCATVELTIDADDWVVSRWG</sequence>
<dbReference type="CDD" id="cd07067">
    <property type="entry name" value="HP_PGM_like"/>
    <property type="match status" value="1"/>
</dbReference>
<name>A0A2P2BVV3_9ZZZZ</name>
<dbReference type="EMBL" id="CZKA01000002">
    <property type="protein sequence ID" value="CUR53870.1"/>
    <property type="molecule type" value="Genomic_DNA"/>
</dbReference>
<accession>A0A2P2BVV3</accession>
<dbReference type="GO" id="GO:0016853">
    <property type="term" value="F:isomerase activity"/>
    <property type="evidence" value="ECO:0007669"/>
    <property type="project" value="UniProtKB-KW"/>
</dbReference>
<protein>
    <submittedName>
        <fullName evidence="1">Putative isomerase</fullName>
    </submittedName>
</protein>
<proteinExistence type="predicted"/>
<gene>
    <name evidence="1" type="ORF">NOCA2100003</name>
</gene>
<dbReference type="GO" id="GO:0005737">
    <property type="term" value="C:cytoplasm"/>
    <property type="evidence" value="ECO:0007669"/>
    <property type="project" value="TreeGrafter"/>
</dbReference>
<dbReference type="InterPro" id="IPR029033">
    <property type="entry name" value="His_PPase_superfam"/>
</dbReference>
<evidence type="ECO:0000313" key="1">
    <source>
        <dbReference type="EMBL" id="CUR53870.1"/>
    </source>
</evidence>
<dbReference type="Pfam" id="PF00300">
    <property type="entry name" value="His_Phos_1"/>
    <property type="match status" value="1"/>
</dbReference>
<dbReference type="InterPro" id="IPR013078">
    <property type="entry name" value="His_Pase_superF_clade-1"/>
</dbReference>
<organism evidence="1">
    <name type="scientific">metagenome</name>
    <dbReference type="NCBI Taxonomy" id="256318"/>
    <lineage>
        <taxon>unclassified sequences</taxon>
        <taxon>metagenomes</taxon>
    </lineage>
</organism>
<dbReference type="GO" id="GO:0016791">
    <property type="term" value="F:phosphatase activity"/>
    <property type="evidence" value="ECO:0007669"/>
    <property type="project" value="TreeGrafter"/>
</dbReference>
<dbReference type="SUPFAM" id="SSF53254">
    <property type="entry name" value="Phosphoglycerate mutase-like"/>
    <property type="match status" value="1"/>
</dbReference>
<dbReference type="Gene3D" id="3.40.50.1240">
    <property type="entry name" value="Phosphoglycerate mutase-like"/>
    <property type="match status" value="1"/>
</dbReference>
<keyword evidence="1" id="KW-0413">Isomerase</keyword>
<reference evidence="1" key="1">
    <citation type="submission" date="2015-08" db="EMBL/GenBank/DDBJ databases">
        <authorList>
            <person name="Babu N.S."/>
            <person name="Beckwith C.J."/>
            <person name="Beseler K.G."/>
            <person name="Brison A."/>
            <person name="Carone J.V."/>
            <person name="Caskin T.P."/>
            <person name="Diamond M."/>
            <person name="Durham M.E."/>
            <person name="Foxe J.M."/>
            <person name="Go M."/>
            <person name="Henderson B.A."/>
            <person name="Jones I.B."/>
            <person name="McGettigan J.A."/>
            <person name="Micheletti S.J."/>
            <person name="Nasrallah M.E."/>
            <person name="Ortiz D."/>
            <person name="Piller C.R."/>
            <person name="Privatt S.R."/>
            <person name="Schneider S.L."/>
            <person name="Sharp S."/>
            <person name="Smith T.C."/>
            <person name="Stanton J.D."/>
            <person name="Ullery H.E."/>
            <person name="Wilson R.J."/>
            <person name="Serrano M.G."/>
            <person name="Buck G."/>
            <person name="Lee V."/>
            <person name="Wang Y."/>
            <person name="Carvalho R."/>
            <person name="Voegtly L."/>
            <person name="Shi R."/>
            <person name="Duckworth R."/>
            <person name="Johnson A."/>
            <person name="Loviza R."/>
            <person name="Walstead R."/>
            <person name="Shah Z."/>
            <person name="Kiflezghi M."/>
            <person name="Wade K."/>
            <person name="Ball S.L."/>
            <person name="Bradley K.W."/>
            <person name="Asai D.J."/>
            <person name="Bowman C.A."/>
            <person name="Russell D.A."/>
            <person name="Pope W.H."/>
            <person name="Jacobs-Sera D."/>
            <person name="Hendrix R.W."/>
            <person name="Hatfull G.F."/>
        </authorList>
    </citation>
    <scope>NUCLEOTIDE SEQUENCE</scope>
</reference>
<dbReference type="PANTHER" id="PTHR48100:SF1">
    <property type="entry name" value="HISTIDINE PHOSPHATASE FAMILY PROTEIN-RELATED"/>
    <property type="match status" value="1"/>
</dbReference>
<dbReference type="PANTHER" id="PTHR48100">
    <property type="entry name" value="BROAD-SPECIFICITY PHOSPHATASE YOR283W-RELATED"/>
    <property type="match status" value="1"/>
</dbReference>
<dbReference type="SMART" id="SM00855">
    <property type="entry name" value="PGAM"/>
    <property type="match status" value="1"/>
</dbReference>